<dbReference type="InterPro" id="IPR001077">
    <property type="entry name" value="COMT_C"/>
</dbReference>
<evidence type="ECO:0000259" key="5">
    <source>
        <dbReference type="Pfam" id="PF08100"/>
    </source>
</evidence>
<evidence type="ECO:0000313" key="6">
    <source>
        <dbReference type="EMBL" id="KIX13332.1"/>
    </source>
</evidence>
<evidence type="ECO:0000256" key="3">
    <source>
        <dbReference type="ARBA" id="ARBA00022691"/>
    </source>
</evidence>
<dbReference type="EMBL" id="AZAC01000016">
    <property type="protein sequence ID" value="KIX13332.1"/>
    <property type="molecule type" value="Genomic_DNA"/>
</dbReference>
<keyword evidence="7" id="KW-1185">Reference proteome</keyword>
<keyword evidence="3" id="KW-0949">S-adenosyl-L-methionine</keyword>
<keyword evidence="1 6" id="KW-0489">Methyltransferase</keyword>
<dbReference type="PANTHER" id="PTHR43712">
    <property type="entry name" value="PUTATIVE (AFU_ORTHOLOGUE AFUA_4G14580)-RELATED"/>
    <property type="match status" value="1"/>
</dbReference>
<dbReference type="InterPro" id="IPR036388">
    <property type="entry name" value="WH-like_DNA-bd_sf"/>
</dbReference>
<evidence type="ECO:0000256" key="1">
    <source>
        <dbReference type="ARBA" id="ARBA00022603"/>
    </source>
</evidence>
<dbReference type="GO" id="GO:0008171">
    <property type="term" value="F:O-methyltransferase activity"/>
    <property type="evidence" value="ECO:0007669"/>
    <property type="project" value="InterPro"/>
</dbReference>
<protein>
    <submittedName>
        <fullName evidence="6">O-methyltransferase</fullName>
    </submittedName>
</protein>
<dbReference type="SUPFAM" id="SSF46785">
    <property type="entry name" value="Winged helix' DNA-binding domain"/>
    <property type="match status" value="1"/>
</dbReference>
<reference evidence="6 7" key="1">
    <citation type="submission" date="2013-11" db="EMBL/GenBank/DDBJ databases">
        <title>Metagenomic analysis of a methanogenic consortium involved in long chain n-alkane degradation.</title>
        <authorList>
            <person name="Davidova I.A."/>
            <person name="Callaghan A.V."/>
            <person name="Wawrik B."/>
            <person name="Pruitt S."/>
            <person name="Marks C."/>
            <person name="Duncan K.E."/>
            <person name="Suflita J.M."/>
        </authorList>
    </citation>
    <scope>NUCLEOTIDE SEQUENCE [LARGE SCALE GENOMIC DNA]</scope>
    <source>
        <strain evidence="6 7">SPR</strain>
    </source>
</reference>
<dbReference type="CDD" id="cd02440">
    <property type="entry name" value="AdoMet_MTases"/>
    <property type="match status" value="1"/>
</dbReference>
<sequence>MKMLPDINLRDHSSYRIINGRVRAQVLLTGIELFIFDYLRTAKSAPEIAEKLHSHEANTRLSLDGLTALGLLEKNNGQYKNSAEAEISLTSNSPAYVGEMLLMMNNFTAPAIKDMTGLVKDGPLPVQTDMGDQSIWVEYARTMANYQRCGIARGIAGIVAKVEGFSSFQKMLDLGGGSGIFSIALLAEHPSMKGVIFDQPAVIEMAEEFIAEYEMQERLTVMGGDYATDPLGRDYDLIWASATLNFVRDDLPRMMQKILKALKPGGVFISFADGATHERTRPSMFILENLIYGLNGTDTMFDQGEIAEAMREAGFTSVVSRTIETPMVRMDMDIARKTD</sequence>
<dbReference type="Pfam" id="PF00891">
    <property type="entry name" value="Methyltransf_2"/>
    <property type="match status" value="1"/>
</dbReference>
<keyword evidence="2 6" id="KW-0808">Transferase</keyword>
<gene>
    <name evidence="6" type="ORF">X474_14010</name>
</gene>
<dbReference type="GO" id="GO:0032259">
    <property type="term" value="P:methylation"/>
    <property type="evidence" value="ECO:0007669"/>
    <property type="project" value="UniProtKB-KW"/>
</dbReference>
<dbReference type="Pfam" id="PF08100">
    <property type="entry name" value="Dimerisation"/>
    <property type="match status" value="1"/>
</dbReference>
<proteinExistence type="predicted"/>
<dbReference type="SUPFAM" id="SSF53335">
    <property type="entry name" value="S-adenosyl-L-methionine-dependent methyltransferases"/>
    <property type="match status" value="1"/>
</dbReference>
<dbReference type="InterPro" id="IPR012967">
    <property type="entry name" value="COMT_dimerisation"/>
</dbReference>
<dbReference type="GO" id="GO:0046983">
    <property type="term" value="F:protein dimerization activity"/>
    <property type="evidence" value="ECO:0007669"/>
    <property type="project" value="InterPro"/>
</dbReference>
<organism evidence="6 7">
    <name type="scientific">Dethiosulfatarculus sandiegensis</name>
    <dbReference type="NCBI Taxonomy" id="1429043"/>
    <lineage>
        <taxon>Bacteria</taxon>
        <taxon>Pseudomonadati</taxon>
        <taxon>Thermodesulfobacteriota</taxon>
        <taxon>Desulfarculia</taxon>
        <taxon>Desulfarculales</taxon>
        <taxon>Desulfarculaceae</taxon>
        <taxon>Dethiosulfatarculus</taxon>
    </lineage>
</organism>
<feature type="domain" description="O-methyltransferase dimerisation" evidence="5">
    <location>
        <begin position="16"/>
        <end position="90"/>
    </location>
</feature>
<evidence type="ECO:0000313" key="7">
    <source>
        <dbReference type="Proteomes" id="UP000032233"/>
    </source>
</evidence>
<dbReference type="OrthoDB" id="9767938at2"/>
<dbReference type="STRING" id="1429043.X474_14010"/>
<dbReference type="Proteomes" id="UP000032233">
    <property type="component" value="Unassembled WGS sequence"/>
</dbReference>
<dbReference type="InParanoid" id="A0A0D2GEB4"/>
<dbReference type="InterPro" id="IPR029063">
    <property type="entry name" value="SAM-dependent_MTases_sf"/>
</dbReference>
<evidence type="ECO:0000256" key="2">
    <source>
        <dbReference type="ARBA" id="ARBA00022679"/>
    </source>
</evidence>
<comment type="caution">
    <text evidence="6">The sequence shown here is derived from an EMBL/GenBank/DDBJ whole genome shotgun (WGS) entry which is preliminary data.</text>
</comment>
<dbReference type="Gene3D" id="3.40.50.150">
    <property type="entry name" value="Vaccinia Virus protein VP39"/>
    <property type="match status" value="1"/>
</dbReference>
<dbReference type="RefSeq" id="WP_044349347.1">
    <property type="nucleotide sequence ID" value="NZ_AZAC01000016.1"/>
</dbReference>
<dbReference type="PANTHER" id="PTHR43712:SF2">
    <property type="entry name" value="O-METHYLTRANSFERASE CICE"/>
    <property type="match status" value="1"/>
</dbReference>
<evidence type="ECO:0000259" key="4">
    <source>
        <dbReference type="Pfam" id="PF00891"/>
    </source>
</evidence>
<feature type="domain" description="O-methyltransferase C-terminal" evidence="4">
    <location>
        <begin position="158"/>
        <end position="315"/>
    </location>
</feature>
<dbReference type="InterPro" id="IPR036390">
    <property type="entry name" value="WH_DNA-bd_sf"/>
</dbReference>
<accession>A0A0D2GEB4</accession>
<name>A0A0D2GEB4_9BACT</name>
<dbReference type="AlphaFoldDB" id="A0A0D2GEB4"/>
<dbReference type="InterPro" id="IPR016461">
    <property type="entry name" value="COMT-like"/>
</dbReference>
<dbReference type="Gene3D" id="1.10.10.10">
    <property type="entry name" value="Winged helix-like DNA-binding domain superfamily/Winged helix DNA-binding domain"/>
    <property type="match status" value="1"/>
</dbReference>
<dbReference type="PROSITE" id="PS51683">
    <property type="entry name" value="SAM_OMT_II"/>
    <property type="match status" value="1"/>
</dbReference>